<name>A0A3P6TC60_CYLGO</name>
<evidence type="ECO:0000313" key="3">
    <source>
        <dbReference type="EMBL" id="VDK80543.1"/>
    </source>
</evidence>
<organism evidence="3 4">
    <name type="scientific">Cylicostephanus goldi</name>
    <name type="common">Nematode worm</name>
    <dbReference type="NCBI Taxonomy" id="71465"/>
    <lineage>
        <taxon>Eukaryota</taxon>
        <taxon>Metazoa</taxon>
        <taxon>Ecdysozoa</taxon>
        <taxon>Nematoda</taxon>
        <taxon>Chromadorea</taxon>
        <taxon>Rhabditida</taxon>
        <taxon>Rhabditina</taxon>
        <taxon>Rhabditomorpha</taxon>
        <taxon>Strongyloidea</taxon>
        <taxon>Strongylidae</taxon>
        <taxon>Cylicostephanus</taxon>
    </lineage>
</organism>
<keyword evidence="4" id="KW-1185">Reference proteome</keyword>
<reference evidence="3 4" key="1">
    <citation type="submission" date="2018-11" db="EMBL/GenBank/DDBJ databases">
        <authorList>
            <consortium name="Pathogen Informatics"/>
        </authorList>
    </citation>
    <scope>NUCLEOTIDE SEQUENCE [LARGE SCALE GENOMIC DNA]</scope>
</reference>
<feature type="compositionally biased region" description="Pro residues" evidence="1">
    <location>
        <begin position="28"/>
        <end position="81"/>
    </location>
</feature>
<evidence type="ECO:0000313" key="4">
    <source>
        <dbReference type="Proteomes" id="UP000271889"/>
    </source>
</evidence>
<evidence type="ECO:0000256" key="2">
    <source>
        <dbReference type="SAM" id="SignalP"/>
    </source>
</evidence>
<dbReference type="EMBL" id="UYRV01027177">
    <property type="protein sequence ID" value="VDK80543.1"/>
    <property type="molecule type" value="Genomic_DNA"/>
</dbReference>
<proteinExistence type="predicted"/>
<feature type="chain" id="PRO_5018136053" evidence="2">
    <location>
        <begin position="22"/>
        <end position="99"/>
    </location>
</feature>
<dbReference type="AlphaFoldDB" id="A0A3P6TC60"/>
<dbReference type="Proteomes" id="UP000271889">
    <property type="component" value="Unassembled WGS sequence"/>
</dbReference>
<feature type="signal peptide" evidence="2">
    <location>
        <begin position="1"/>
        <end position="21"/>
    </location>
</feature>
<feature type="region of interest" description="Disordered" evidence="1">
    <location>
        <begin position="24"/>
        <end position="83"/>
    </location>
</feature>
<evidence type="ECO:0000256" key="1">
    <source>
        <dbReference type="SAM" id="MobiDB-lite"/>
    </source>
</evidence>
<accession>A0A3P6TC60</accession>
<gene>
    <name evidence="3" type="ORF">CGOC_LOCUS7723</name>
</gene>
<keyword evidence="2" id="KW-0732">Signal</keyword>
<protein>
    <submittedName>
        <fullName evidence="3">Uncharacterized protein</fullName>
    </submittedName>
</protein>
<sequence length="99" mass="10502">MNVHTMHPALVVLVLITLIYAQKEENWGPPPGPPPEGFPPGSPPEGFDGPPPPPPPDGFGGPPPPPPPGGFGHGRPPPPPRVRQIYMHTQTFCSEEKAL</sequence>